<reference evidence="1 2" key="1">
    <citation type="journal article" date="2019" name="Commun. Biol.">
        <title>The bagworm genome reveals a unique fibroin gene that provides high tensile strength.</title>
        <authorList>
            <person name="Kono N."/>
            <person name="Nakamura H."/>
            <person name="Ohtoshi R."/>
            <person name="Tomita M."/>
            <person name="Numata K."/>
            <person name="Arakawa K."/>
        </authorList>
    </citation>
    <scope>NUCLEOTIDE SEQUENCE [LARGE SCALE GENOMIC DNA]</scope>
</reference>
<accession>A0A4C1YVQ0</accession>
<proteinExistence type="predicted"/>
<gene>
    <name evidence="1" type="ORF">EVAR_100085_1</name>
</gene>
<protein>
    <submittedName>
        <fullName evidence="1">Uncharacterized protein</fullName>
    </submittedName>
</protein>
<sequence length="171" mass="19660">MKIIPKRKRARNTFAGVRVTLRIRTKRYFYVSPGGRGGAALAAAYGYEMSRLKYGSSAIGTVDRSAQARTYPMTFFDFAVHYSAKKYCILCSVIFSYIESFSHWTSTSRRSLSPRFARRATYNQRRPAPLASSPAQHESIPHYDVHVVVTTRIKIKRENLFYCNPSYLHWA</sequence>
<comment type="caution">
    <text evidence="1">The sequence shown here is derived from an EMBL/GenBank/DDBJ whole genome shotgun (WGS) entry which is preliminary data.</text>
</comment>
<dbReference type="Proteomes" id="UP000299102">
    <property type="component" value="Unassembled WGS sequence"/>
</dbReference>
<name>A0A4C1YVQ0_EUMVA</name>
<dbReference type="EMBL" id="BGZK01001450">
    <property type="protein sequence ID" value="GBP80208.1"/>
    <property type="molecule type" value="Genomic_DNA"/>
</dbReference>
<dbReference type="AlphaFoldDB" id="A0A4C1YVQ0"/>
<evidence type="ECO:0000313" key="1">
    <source>
        <dbReference type="EMBL" id="GBP80208.1"/>
    </source>
</evidence>
<evidence type="ECO:0000313" key="2">
    <source>
        <dbReference type="Proteomes" id="UP000299102"/>
    </source>
</evidence>
<keyword evidence="2" id="KW-1185">Reference proteome</keyword>
<organism evidence="1 2">
    <name type="scientific">Eumeta variegata</name>
    <name type="common">Bagworm moth</name>
    <name type="synonym">Eumeta japonica</name>
    <dbReference type="NCBI Taxonomy" id="151549"/>
    <lineage>
        <taxon>Eukaryota</taxon>
        <taxon>Metazoa</taxon>
        <taxon>Ecdysozoa</taxon>
        <taxon>Arthropoda</taxon>
        <taxon>Hexapoda</taxon>
        <taxon>Insecta</taxon>
        <taxon>Pterygota</taxon>
        <taxon>Neoptera</taxon>
        <taxon>Endopterygota</taxon>
        <taxon>Lepidoptera</taxon>
        <taxon>Glossata</taxon>
        <taxon>Ditrysia</taxon>
        <taxon>Tineoidea</taxon>
        <taxon>Psychidae</taxon>
        <taxon>Oiketicinae</taxon>
        <taxon>Eumeta</taxon>
    </lineage>
</organism>